<evidence type="ECO:0000313" key="2">
    <source>
        <dbReference type="EMBL" id="TNJ33190.1"/>
    </source>
</evidence>
<dbReference type="InterPro" id="IPR000073">
    <property type="entry name" value="AB_hydrolase_1"/>
</dbReference>
<sequence length="369" mass="40568">MSKIRVDYIPSRALRAVSLAARLGLVAGIVGVTGAAALAADPVPVEQVGAEYARPQQRIDVGGGRHINLHCMGEGQPTVVFESGLSDWSNTWALIQPAVAKRTRACSYDRPGMGYSDPAVEPRTPEAAVADLKRLLDAAGIHEPVLLVGHSLGGFYAKLFAVTHPDRVAGLVLVDPSEERVWDRMGDELSVRFGPELVRTARREAEGVSGLIAHFHKCARKARNSGLDETWYRRCTDPVRTPLGEAILADRRVLQATMDYQDTQWRELRDSMYGDHPEADARYARLFAGPAPLGDLPMLVMTHGLWDLSDATSEVHYRAWRGAHAQTAALSRRGTQEMVPMTNHNIQVEHPKAVIDAVERVLRQVQDGR</sequence>
<dbReference type="Proteomes" id="UP000305760">
    <property type="component" value="Unassembled WGS sequence"/>
</dbReference>
<evidence type="ECO:0000259" key="1">
    <source>
        <dbReference type="Pfam" id="PF00561"/>
    </source>
</evidence>
<dbReference type="GO" id="GO:0016787">
    <property type="term" value="F:hydrolase activity"/>
    <property type="evidence" value="ECO:0007669"/>
    <property type="project" value="UniProtKB-KW"/>
</dbReference>
<protein>
    <submittedName>
        <fullName evidence="2">Alpha/beta hydrolase</fullName>
    </submittedName>
</protein>
<dbReference type="PANTHER" id="PTHR43798">
    <property type="entry name" value="MONOACYLGLYCEROL LIPASE"/>
    <property type="match status" value="1"/>
</dbReference>
<dbReference type="PANTHER" id="PTHR43798:SF33">
    <property type="entry name" value="HYDROLASE, PUTATIVE (AFU_ORTHOLOGUE AFUA_2G14860)-RELATED"/>
    <property type="match status" value="1"/>
</dbReference>
<dbReference type="RefSeq" id="WP_139449418.1">
    <property type="nucleotide sequence ID" value="NZ_SMDR01000003.1"/>
</dbReference>
<reference evidence="2 3" key="1">
    <citation type="submission" date="2019-03" db="EMBL/GenBank/DDBJ databases">
        <title>Arenimonas daejeonensis sp. nov., isolated from compost.</title>
        <authorList>
            <person name="Jeon C.O."/>
        </authorList>
    </citation>
    <scope>NUCLEOTIDE SEQUENCE [LARGE SCALE GENOMIC DNA]</scope>
    <source>
        <strain evidence="2 3">R29</strain>
    </source>
</reference>
<dbReference type="InterPro" id="IPR029058">
    <property type="entry name" value="AB_hydrolase_fold"/>
</dbReference>
<accession>A0A5C4RPV6</accession>
<proteinExistence type="predicted"/>
<feature type="domain" description="AB hydrolase-1" evidence="1">
    <location>
        <begin position="77"/>
        <end position="199"/>
    </location>
</feature>
<dbReference type="GO" id="GO:0016020">
    <property type="term" value="C:membrane"/>
    <property type="evidence" value="ECO:0007669"/>
    <property type="project" value="TreeGrafter"/>
</dbReference>
<dbReference type="OrthoDB" id="7185741at2"/>
<dbReference type="Gene3D" id="3.40.50.1820">
    <property type="entry name" value="alpha/beta hydrolase"/>
    <property type="match status" value="1"/>
</dbReference>
<dbReference type="EMBL" id="SMDR01000003">
    <property type="protein sequence ID" value="TNJ33190.1"/>
    <property type="molecule type" value="Genomic_DNA"/>
</dbReference>
<keyword evidence="3" id="KW-1185">Reference proteome</keyword>
<evidence type="ECO:0000313" key="3">
    <source>
        <dbReference type="Proteomes" id="UP000305760"/>
    </source>
</evidence>
<dbReference type="SUPFAM" id="SSF53474">
    <property type="entry name" value="alpha/beta-Hydrolases"/>
    <property type="match status" value="1"/>
</dbReference>
<organism evidence="2 3">
    <name type="scientific">Arenimonas terrae</name>
    <dbReference type="NCBI Taxonomy" id="2546226"/>
    <lineage>
        <taxon>Bacteria</taxon>
        <taxon>Pseudomonadati</taxon>
        <taxon>Pseudomonadota</taxon>
        <taxon>Gammaproteobacteria</taxon>
        <taxon>Lysobacterales</taxon>
        <taxon>Lysobacteraceae</taxon>
        <taxon>Arenimonas</taxon>
    </lineage>
</organism>
<keyword evidence="2" id="KW-0378">Hydrolase</keyword>
<dbReference type="Pfam" id="PF00561">
    <property type="entry name" value="Abhydrolase_1"/>
    <property type="match status" value="1"/>
</dbReference>
<gene>
    <name evidence="2" type="ORF">E1B00_12885</name>
</gene>
<name>A0A5C4RPV6_9GAMM</name>
<comment type="caution">
    <text evidence="2">The sequence shown here is derived from an EMBL/GenBank/DDBJ whole genome shotgun (WGS) entry which is preliminary data.</text>
</comment>
<dbReference type="PRINTS" id="PR00111">
    <property type="entry name" value="ABHYDROLASE"/>
</dbReference>
<dbReference type="AlphaFoldDB" id="A0A5C4RPV6"/>
<dbReference type="InterPro" id="IPR050266">
    <property type="entry name" value="AB_hydrolase_sf"/>
</dbReference>